<evidence type="ECO:0000313" key="3">
    <source>
        <dbReference type="EnsemblPlants" id="LPERR05G10900.1"/>
    </source>
</evidence>
<dbReference type="STRING" id="77586.A0A0D9WFQ6"/>
<sequence>MALMSYFIVVMLISNCLGFIAMPFAQVVGFGSSSSIDEIDGKKGSSFGGLYQIYVAGDGKRKVPTGPNPIHHHLPPTQAPSPPSDKMASMSYFIVAMLISNCLGFIATPNAQVLRSSSSLGVEEIGSSSGGLYQLHNHGTHPGPSDPLGPPSDVINFGKRVFSVKIDLPAGHGTHPGPSDPLGPPGSQIDLPTGHGTHSGPSDPLGPPGSQIGLPTGHGTHPGPSDPLGPPSGQTDFPTGHGTHPGPSDPLGPPNGQIDLPTGHGTHLGPSDPLGPPSGQIDLPTSHGTHSGPSDPLGPPGSQVNLPTGHGTHPGPSDPLGPPIAHIDIGWPWN</sequence>
<dbReference type="AlphaFoldDB" id="A0A0D9WFQ6"/>
<keyword evidence="2" id="KW-1133">Transmembrane helix</keyword>
<dbReference type="EnsemblPlants" id="LPERR05G10900.1">
    <property type="protein sequence ID" value="LPERR05G10900.1"/>
    <property type="gene ID" value="LPERR05G10900"/>
</dbReference>
<organism evidence="3 4">
    <name type="scientific">Leersia perrieri</name>
    <dbReference type="NCBI Taxonomy" id="77586"/>
    <lineage>
        <taxon>Eukaryota</taxon>
        <taxon>Viridiplantae</taxon>
        <taxon>Streptophyta</taxon>
        <taxon>Embryophyta</taxon>
        <taxon>Tracheophyta</taxon>
        <taxon>Spermatophyta</taxon>
        <taxon>Magnoliopsida</taxon>
        <taxon>Liliopsida</taxon>
        <taxon>Poales</taxon>
        <taxon>Poaceae</taxon>
        <taxon>BOP clade</taxon>
        <taxon>Oryzoideae</taxon>
        <taxon>Oryzeae</taxon>
        <taxon>Oryzinae</taxon>
        <taxon>Leersia</taxon>
    </lineage>
</organism>
<evidence type="ECO:0000256" key="1">
    <source>
        <dbReference type="SAM" id="MobiDB-lite"/>
    </source>
</evidence>
<name>A0A0D9WFQ6_9ORYZ</name>
<keyword evidence="2" id="KW-0472">Membrane</keyword>
<reference evidence="4" key="2">
    <citation type="submission" date="2013-12" db="EMBL/GenBank/DDBJ databases">
        <authorList>
            <person name="Yu Y."/>
            <person name="Lee S."/>
            <person name="de Baynast K."/>
            <person name="Wissotski M."/>
            <person name="Liu L."/>
            <person name="Talag J."/>
            <person name="Goicoechea J."/>
            <person name="Angelova A."/>
            <person name="Jetty R."/>
            <person name="Kudrna D."/>
            <person name="Golser W."/>
            <person name="Rivera L."/>
            <person name="Zhang J."/>
            <person name="Wing R."/>
        </authorList>
    </citation>
    <scope>NUCLEOTIDE SEQUENCE</scope>
</reference>
<feature type="region of interest" description="Disordered" evidence="1">
    <location>
        <begin position="168"/>
        <end position="334"/>
    </location>
</feature>
<reference evidence="3 4" key="1">
    <citation type="submission" date="2012-08" db="EMBL/GenBank/DDBJ databases">
        <title>Oryza genome evolution.</title>
        <authorList>
            <person name="Wing R.A."/>
        </authorList>
    </citation>
    <scope>NUCLEOTIDE SEQUENCE</scope>
</reference>
<keyword evidence="4" id="KW-1185">Reference proteome</keyword>
<feature type="transmembrane region" description="Helical" evidence="2">
    <location>
        <begin position="6"/>
        <end position="25"/>
    </location>
</feature>
<keyword evidence="2" id="KW-0812">Transmembrane</keyword>
<dbReference type="Proteomes" id="UP000032180">
    <property type="component" value="Chromosome 5"/>
</dbReference>
<reference evidence="3" key="3">
    <citation type="submission" date="2015-04" db="UniProtKB">
        <authorList>
            <consortium name="EnsemblPlants"/>
        </authorList>
    </citation>
    <scope>IDENTIFICATION</scope>
</reference>
<feature type="region of interest" description="Disordered" evidence="1">
    <location>
        <begin position="131"/>
        <end position="154"/>
    </location>
</feature>
<evidence type="ECO:0000256" key="2">
    <source>
        <dbReference type="SAM" id="Phobius"/>
    </source>
</evidence>
<evidence type="ECO:0000313" key="4">
    <source>
        <dbReference type="Proteomes" id="UP000032180"/>
    </source>
</evidence>
<protein>
    <submittedName>
        <fullName evidence="3">Uncharacterized protein</fullName>
    </submittedName>
</protein>
<accession>A0A0D9WFQ6</accession>
<dbReference type="HOGENOM" id="CLU_832515_0_0_1"/>
<dbReference type="Gramene" id="LPERR05G10900.1">
    <property type="protein sequence ID" value="LPERR05G10900.1"/>
    <property type="gene ID" value="LPERR05G10900"/>
</dbReference>
<proteinExistence type="predicted"/>